<dbReference type="GO" id="GO:0015276">
    <property type="term" value="F:ligand-gated monoatomic ion channel activity"/>
    <property type="evidence" value="ECO:0007669"/>
    <property type="project" value="InterPro"/>
</dbReference>
<dbReference type="EnsemblMetazoa" id="SCAU004747-RA">
    <property type="protein sequence ID" value="SCAU004747-PA"/>
    <property type="gene ID" value="SCAU004747"/>
</dbReference>
<evidence type="ECO:0000256" key="6">
    <source>
        <dbReference type="ARBA" id="ARBA00023136"/>
    </source>
</evidence>
<accession>A0A1I8P4H8</accession>
<sequence>MNALVALSLQLIIVEFFMEVAASFVIVVSSRTKRPYNLFLHILQDILNLVDYMNVQIVFIDHKQPQRVEGPRRHNLLLIDSYEAFLDIDIISYTKDYDASEFYHIFLMQKDELINEHMQNIFNYCWSNQIINCNIQFQNARGDLHLYTYFPFDEVNSCGNTQPQHINQFVQDNWLNRPYFLPKTNNFYGCPLLGVIRSVAPYVYINPNRNDSYEGFEVEMVKEVARILNFTLELKLALADDRSNPTENGALSM</sequence>
<evidence type="ECO:0000313" key="13">
    <source>
        <dbReference type="Proteomes" id="UP000095300"/>
    </source>
</evidence>
<dbReference type="SUPFAM" id="SSF53850">
    <property type="entry name" value="Periplasmic binding protein-like II"/>
    <property type="match status" value="1"/>
</dbReference>
<dbReference type="Pfam" id="PF24061">
    <property type="entry name" value="LBD_receptor"/>
    <property type="match status" value="1"/>
</dbReference>
<dbReference type="GO" id="GO:0016020">
    <property type="term" value="C:membrane"/>
    <property type="evidence" value="ECO:0007669"/>
    <property type="project" value="UniProtKB-SubCell"/>
</dbReference>
<dbReference type="Proteomes" id="UP000095300">
    <property type="component" value="Unassembled WGS sequence"/>
</dbReference>
<dbReference type="VEuPathDB" id="VectorBase:SCAU004747"/>
<evidence type="ECO:0000256" key="10">
    <source>
        <dbReference type="ARBA" id="ARBA00023303"/>
    </source>
</evidence>
<evidence type="ECO:0000256" key="4">
    <source>
        <dbReference type="ARBA" id="ARBA00022989"/>
    </source>
</evidence>
<keyword evidence="5" id="KW-0406">Ion transport</keyword>
<evidence type="ECO:0000256" key="5">
    <source>
        <dbReference type="ARBA" id="ARBA00023065"/>
    </source>
</evidence>
<evidence type="ECO:0000256" key="1">
    <source>
        <dbReference type="ARBA" id="ARBA00004141"/>
    </source>
</evidence>
<name>A0A1I8P4H8_STOCA</name>
<keyword evidence="3" id="KW-0812">Transmembrane</keyword>
<evidence type="ECO:0000256" key="3">
    <source>
        <dbReference type="ARBA" id="ARBA00022692"/>
    </source>
</evidence>
<keyword evidence="2" id="KW-0813">Transport</keyword>
<comment type="subcellular location">
    <subcellularLocation>
        <location evidence="1">Membrane</location>
        <topology evidence="1">Multi-pass membrane protein</topology>
    </subcellularLocation>
</comment>
<proteinExistence type="predicted"/>
<evidence type="ECO:0000256" key="7">
    <source>
        <dbReference type="ARBA" id="ARBA00023170"/>
    </source>
</evidence>
<evidence type="ECO:0000256" key="9">
    <source>
        <dbReference type="ARBA" id="ARBA00023286"/>
    </source>
</evidence>
<evidence type="ECO:0000256" key="8">
    <source>
        <dbReference type="ARBA" id="ARBA00023180"/>
    </source>
</evidence>
<keyword evidence="7" id="KW-0675">Receptor</keyword>
<keyword evidence="6" id="KW-0472">Membrane</keyword>
<keyword evidence="4" id="KW-1133">Transmembrane helix</keyword>
<evidence type="ECO:0000256" key="2">
    <source>
        <dbReference type="ARBA" id="ARBA00022448"/>
    </source>
</evidence>
<protein>
    <recommendedName>
        <fullName evidence="11">Ionotropic glutamate receptor L-glutamate and glycine-binding domain-containing protein</fullName>
    </recommendedName>
</protein>
<dbReference type="SMART" id="SM00918">
    <property type="entry name" value="Lig_chan-Glu_bd"/>
    <property type="match status" value="1"/>
</dbReference>
<reference evidence="12" key="1">
    <citation type="submission" date="2020-05" db="UniProtKB">
        <authorList>
            <consortium name="EnsemblMetazoa"/>
        </authorList>
    </citation>
    <scope>IDENTIFICATION</scope>
    <source>
        <strain evidence="12">USDA</strain>
    </source>
</reference>
<dbReference type="Gene3D" id="3.40.190.10">
    <property type="entry name" value="Periplasmic binding protein-like II"/>
    <property type="match status" value="1"/>
</dbReference>
<keyword evidence="10" id="KW-0407">Ion channel</keyword>
<evidence type="ECO:0000313" key="12">
    <source>
        <dbReference type="EnsemblMetazoa" id="SCAU004747-PA"/>
    </source>
</evidence>
<dbReference type="InterPro" id="IPR056198">
    <property type="entry name" value="LBD_receptor"/>
</dbReference>
<keyword evidence="13" id="KW-1185">Reference proteome</keyword>
<keyword evidence="9" id="KW-1071">Ligand-gated ion channel</keyword>
<dbReference type="InterPro" id="IPR019594">
    <property type="entry name" value="Glu/Gly-bd"/>
</dbReference>
<organism evidence="12 13">
    <name type="scientific">Stomoxys calcitrans</name>
    <name type="common">Stable fly</name>
    <name type="synonym">Conops calcitrans</name>
    <dbReference type="NCBI Taxonomy" id="35570"/>
    <lineage>
        <taxon>Eukaryota</taxon>
        <taxon>Metazoa</taxon>
        <taxon>Ecdysozoa</taxon>
        <taxon>Arthropoda</taxon>
        <taxon>Hexapoda</taxon>
        <taxon>Insecta</taxon>
        <taxon>Pterygota</taxon>
        <taxon>Neoptera</taxon>
        <taxon>Endopterygota</taxon>
        <taxon>Diptera</taxon>
        <taxon>Brachycera</taxon>
        <taxon>Muscomorpha</taxon>
        <taxon>Muscoidea</taxon>
        <taxon>Muscidae</taxon>
        <taxon>Stomoxys</taxon>
    </lineage>
</organism>
<dbReference type="AlphaFoldDB" id="A0A1I8P4H8"/>
<keyword evidence="8" id="KW-0325">Glycoprotein</keyword>
<feature type="domain" description="Ionotropic glutamate receptor L-glutamate and glycine-binding" evidence="11">
    <location>
        <begin position="201"/>
        <end position="253"/>
    </location>
</feature>
<evidence type="ECO:0000259" key="11">
    <source>
        <dbReference type="SMART" id="SM00918"/>
    </source>
</evidence>